<dbReference type="STRING" id="1908266.BKK55_09535"/>
<dbReference type="EMBL" id="MLHO01000051">
    <property type="protein sequence ID" value="OOF54306.1"/>
    <property type="molecule type" value="Genomic_DNA"/>
</dbReference>
<gene>
    <name evidence="1" type="ORF">BKK55_09535</name>
</gene>
<keyword evidence="2" id="KW-1185">Reference proteome</keyword>
<dbReference type="OrthoDB" id="573560at2"/>
<accession>A0A1V3JC78</accession>
<reference evidence="1 2" key="1">
    <citation type="submission" date="2016-10" db="EMBL/GenBank/DDBJ databases">
        <title>Rodentibacter gen. nov. and new species.</title>
        <authorList>
            <person name="Christensen H."/>
        </authorList>
    </citation>
    <scope>NUCLEOTIDE SEQUENCE [LARGE SCALE GENOMIC DNA]</scope>
    <source>
        <strain evidence="1 2">1996246016</strain>
    </source>
</reference>
<proteinExistence type="predicted"/>
<name>A0A1V3JC78_9PAST</name>
<comment type="caution">
    <text evidence="1">The sequence shown here is derived from an EMBL/GenBank/DDBJ whole genome shotgun (WGS) entry which is preliminary data.</text>
</comment>
<dbReference type="RefSeq" id="WP_077551506.1">
    <property type="nucleotide sequence ID" value="NZ_MLHO01000051.1"/>
</dbReference>
<evidence type="ECO:0000313" key="2">
    <source>
        <dbReference type="Proteomes" id="UP000188541"/>
    </source>
</evidence>
<protein>
    <submittedName>
        <fullName evidence="1">Superoxide dismutase</fullName>
    </submittedName>
</protein>
<evidence type="ECO:0000313" key="1">
    <source>
        <dbReference type="EMBL" id="OOF54306.1"/>
    </source>
</evidence>
<organism evidence="1 2">
    <name type="scientific">Rodentibacter genomosp. 2</name>
    <dbReference type="NCBI Taxonomy" id="1908266"/>
    <lineage>
        <taxon>Bacteria</taxon>
        <taxon>Pseudomonadati</taxon>
        <taxon>Pseudomonadota</taxon>
        <taxon>Gammaproteobacteria</taxon>
        <taxon>Pasteurellales</taxon>
        <taxon>Pasteurellaceae</taxon>
        <taxon>Rodentibacter</taxon>
    </lineage>
</organism>
<dbReference type="Proteomes" id="UP000188541">
    <property type="component" value="Unassembled WGS sequence"/>
</dbReference>
<sequence>MRILVLDVPRENVTLTDYAPHLLNEIKHGWALIKSDFIREIYMRQDRPGVAFFVEAESVEKAKEVCAEFPLVKAGLIDFDYIPLGNYLFVEQLFAEEHKG</sequence>
<dbReference type="AlphaFoldDB" id="A0A1V3JC78"/>